<geneLocation type="plasmid" evidence="2">
    <name>pHN39-SIM</name>
</geneLocation>
<proteinExistence type="predicted"/>
<evidence type="ECO:0000313" key="2">
    <source>
        <dbReference type="EMBL" id="AMP35704.1"/>
    </source>
</evidence>
<evidence type="ECO:0000256" key="1">
    <source>
        <dbReference type="SAM" id="Phobius"/>
    </source>
</evidence>
<feature type="transmembrane region" description="Helical" evidence="1">
    <location>
        <begin position="57"/>
        <end position="83"/>
    </location>
</feature>
<keyword evidence="1" id="KW-1133">Transmembrane helix</keyword>
<evidence type="ECO:0008006" key="3">
    <source>
        <dbReference type="Google" id="ProtNLM"/>
    </source>
</evidence>
<sequence>MQKPELKAVTGVNRNAVYRALGLLSLAVGVFLSGPVLVGQEMVSWVLHITPERFSLLILACVAVILIRGIAALLVTSLGLLVSGAACEQYFALDAAATMGGIGILLLMVGIGVLIFNPAH</sequence>
<keyword evidence="1" id="KW-0812">Transmembrane</keyword>
<dbReference type="EMBL" id="KU254577">
    <property type="protein sequence ID" value="AMP35704.1"/>
    <property type="molecule type" value="Genomic_DNA"/>
</dbReference>
<feature type="transmembrane region" description="Helical" evidence="1">
    <location>
        <begin position="16"/>
        <end position="37"/>
    </location>
</feature>
<protein>
    <recommendedName>
        <fullName evidence="3">Transmembrane protein</fullName>
    </recommendedName>
</protein>
<dbReference type="RefSeq" id="WP_144000603.1">
    <property type="nucleotide sequence ID" value="NZ_KU254577.1"/>
</dbReference>
<keyword evidence="1" id="KW-0472">Membrane</keyword>
<feature type="transmembrane region" description="Helical" evidence="1">
    <location>
        <begin position="95"/>
        <end position="116"/>
    </location>
</feature>
<accession>A0A3G1DGD6</accession>
<reference evidence="2" key="1">
    <citation type="submission" date="2015-12" db="EMBL/GenBank/DDBJ databases">
        <title>The first report of fully sequenced SIM-encoding plasmid pHN39-SIM.</title>
        <authorList>
            <person name="Sun F."/>
            <person name="Zhou D."/>
            <person name="Wang Q."/>
            <person name="Feng J."/>
            <person name="Feng W."/>
            <person name="Luo W."/>
            <person name="Zhang D."/>
            <person name="Chen Y."/>
            <person name="Qiu X."/>
            <person name="Yin Z."/>
            <person name="Chen W."/>
            <person name="Xia P."/>
        </authorList>
    </citation>
    <scope>NUCLEOTIDE SEQUENCE</scope>
    <source>
        <strain evidence="2">HN39</strain>
        <plasmid evidence="2">pHN39-SIM</plasmid>
    </source>
</reference>
<organism evidence="2">
    <name type="scientific">Pseudomonas aeruginosa</name>
    <dbReference type="NCBI Taxonomy" id="287"/>
    <lineage>
        <taxon>Bacteria</taxon>
        <taxon>Pseudomonadati</taxon>
        <taxon>Pseudomonadota</taxon>
        <taxon>Gammaproteobacteria</taxon>
        <taxon>Pseudomonadales</taxon>
        <taxon>Pseudomonadaceae</taxon>
        <taxon>Pseudomonas</taxon>
    </lineage>
</organism>
<name>A0A3G1DGD6_PSEAI</name>
<dbReference type="AlphaFoldDB" id="A0A3G1DGD6"/>
<keyword evidence="2" id="KW-0614">Plasmid</keyword>